<dbReference type="Proteomes" id="UP001172738">
    <property type="component" value="Unassembled WGS sequence"/>
</dbReference>
<name>A0ABT8G1J7_9MICO</name>
<evidence type="ECO:0000259" key="2">
    <source>
        <dbReference type="Pfam" id="PF01205"/>
    </source>
</evidence>
<keyword evidence="4" id="KW-1185">Reference proteome</keyword>
<dbReference type="InterPro" id="IPR015796">
    <property type="entry name" value="Impact_YigZ-like"/>
</dbReference>
<dbReference type="RefSeq" id="WP_301128122.1">
    <property type="nucleotide sequence ID" value="NZ_JAUHPV010000004.1"/>
</dbReference>
<comment type="similarity">
    <text evidence="1">Belongs to the IMPACT family.</text>
</comment>
<comment type="caution">
    <text evidence="3">The sequence shown here is derived from an EMBL/GenBank/DDBJ whole genome shotgun (WGS) entry which is preliminary data.</text>
</comment>
<protein>
    <submittedName>
        <fullName evidence="3">YigZ family protein</fullName>
    </submittedName>
</protein>
<reference evidence="3" key="1">
    <citation type="submission" date="2023-06" db="EMBL/GenBank/DDBJ databases">
        <title>SYSU T00b26.</title>
        <authorList>
            <person name="Gao L."/>
            <person name="Fang B.-Z."/>
            <person name="Li W.-J."/>
        </authorList>
    </citation>
    <scope>NUCLEOTIDE SEQUENCE</scope>
    <source>
        <strain evidence="3">SYSU T00b26</strain>
    </source>
</reference>
<evidence type="ECO:0000256" key="1">
    <source>
        <dbReference type="ARBA" id="ARBA00007665"/>
    </source>
</evidence>
<dbReference type="EMBL" id="JAUHPV010000004">
    <property type="protein sequence ID" value="MDN4473011.1"/>
    <property type="molecule type" value="Genomic_DNA"/>
</dbReference>
<proteinExistence type="inferred from homology"/>
<dbReference type="Gene3D" id="3.30.230.30">
    <property type="entry name" value="Impact, N-terminal domain"/>
    <property type="match status" value="1"/>
</dbReference>
<dbReference type="PANTHER" id="PTHR16301">
    <property type="entry name" value="IMPACT-RELATED"/>
    <property type="match status" value="1"/>
</dbReference>
<sequence length="219" mass="23146">MTSSPLPSTIASPVEHSLEIKKSVFLAHLEPVGSMEEADAVIAAIRKEHWDARHHCTALILGDNADRQRSNDDGEPAGTAGVPMLEVLRHRQVTDLVAVVTRWFGGTLLGAGGLVRAYGSAVSEALDRATVVERVPLTRCVMEVPHADAGRVLSFLHQWAGSHAAVLDEPTYVASAHLTVHASPEDVPVLQADVASLTQGAIAVVPGETSIVDRPVQAG</sequence>
<evidence type="ECO:0000313" key="4">
    <source>
        <dbReference type="Proteomes" id="UP001172738"/>
    </source>
</evidence>
<dbReference type="InterPro" id="IPR020569">
    <property type="entry name" value="UPF0029_Impact_CS"/>
</dbReference>
<gene>
    <name evidence="3" type="ORF">QQX04_08420</name>
</gene>
<dbReference type="InterPro" id="IPR023582">
    <property type="entry name" value="Impact"/>
</dbReference>
<dbReference type="SUPFAM" id="SSF54211">
    <property type="entry name" value="Ribosomal protein S5 domain 2-like"/>
    <property type="match status" value="1"/>
</dbReference>
<dbReference type="NCBIfam" id="TIGR00257">
    <property type="entry name" value="IMPACT_YIGZ"/>
    <property type="match status" value="1"/>
</dbReference>
<evidence type="ECO:0000313" key="3">
    <source>
        <dbReference type="EMBL" id="MDN4473011.1"/>
    </source>
</evidence>
<dbReference type="PANTHER" id="PTHR16301:SF20">
    <property type="entry name" value="IMPACT FAMILY MEMBER YIGZ"/>
    <property type="match status" value="1"/>
</dbReference>
<dbReference type="InterPro" id="IPR020568">
    <property type="entry name" value="Ribosomal_Su5_D2-typ_SF"/>
</dbReference>
<dbReference type="InterPro" id="IPR001498">
    <property type="entry name" value="Impact_N"/>
</dbReference>
<feature type="domain" description="Impact N-terminal" evidence="2">
    <location>
        <begin position="21"/>
        <end position="126"/>
    </location>
</feature>
<dbReference type="Pfam" id="PF01205">
    <property type="entry name" value="Impact_N"/>
    <property type="match status" value="1"/>
</dbReference>
<dbReference type="PROSITE" id="PS00910">
    <property type="entry name" value="UPF0029"/>
    <property type="match status" value="1"/>
</dbReference>
<organism evidence="3 4">
    <name type="scientific">Demequina zhanjiangensis</name>
    <dbReference type="NCBI Taxonomy" id="3051659"/>
    <lineage>
        <taxon>Bacteria</taxon>
        <taxon>Bacillati</taxon>
        <taxon>Actinomycetota</taxon>
        <taxon>Actinomycetes</taxon>
        <taxon>Micrococcales</taxon>
        <taxon>Demequinaceae</taxon>
        <taxon>Demequina</taxon>
    </lineage>
</organism>
<accession>A0ABT8G1J7</accession>
<dbReference type="InterPro" id="IPR036956">
    <property type="entry name" value="Impact_N_sf"/>
</dbReference>